<keyword evidence="4" id="KW-1185">Reference proteome</keyword>
<dbReference type="Proteomes" id="UP000197138">
    <property type="component" value="Unassembled WGS sequence"/>
</dbReference>
<dbReference type="EMBL" id="MTKT01005400">
    <property type="protein sequence ID" value="OWM67041.1"/>
    <property type="molecule type" value="Genomic_DNA"/>
</dbReference>
<accession>A0A218W477</accession>
<evidence type="ECO:0000256" key="1">
    <source>
        <dbReference type="SAM" id="MobiDB-lite"/>
    </source>
</evidence>
<dbReference type="PANTHER" id="PTHR31949:SF2">
    <property type="entry name" value="OS05G0480600 PROTEIN"/>
    <property type="match status" value="1"/>
</dbReference>
<reference evidence="5" key="4">
    <citation type="submission" date="2025-04" db="UniProtKB">
        <authorList>
            <consortium name="RefSeq"/>
        </authorList>
    </citation>
    <scope>IDENTIFICATION</scope>
    <source>
        <tissue evidence="5">Leaf</tissue>
    </source>
</reference>
<gene>
    <name evidence="5" type="primary">LOC116209650</name>
    <name evidence="2" type="ORF">CDL15_Pgr000493</name>
</gene>
<proteinExistence type="predicted"/>
<feature type="region of interest" description="Disordered" evidence="1">
    <location>
        <begin position="101"/>
        <end position="432"/>
    </location>
</feature>
<feature type="compositionally biased region" description="Low complexity" evidence="1">
    <location>
        <begin position="261"/>
        <end position="289"/>
    </location>
</feature>
<organism evidence="2 3">
    <name type="scientific">Punica granatum</name>
    <name type="common">Pomegranate</name>
    <dbReference type="NCBI Taxonomy" id="22663"/>
    <lineage>
        <taxon>Eukaryota</taxon>
        <taxon>Viridiplantae</taxon>
        <taxon>Streptophyta</taxon>
        <taxon>Embryophyta</taxon>
        <taxon>Tracheophyta</taxon>
        <taxon>Spermatophyta</taxon>
        <taxon>Magnoliopsida</taxon>
        <taxon>eudicotyledons</taxon>
        <taxon>Gunneridae</taxon>
        <taxon>Pentapetalae</taxon>
        <taxon>rosids</taxon>
        <taxon>malvids</taxon>
        <taxon>Myrtales</taxon>
        <taxon>Lythraceae</taxon>
        <taxon>Punica</taxon>
    </lineage>
</organism>
<sequence length="576" mass="61293">MSRSGRDYLLGGRNFPPGSLNHRRGHSLTAPRDADENLDLFSRNRRSVSVAPSEESSDASTLKLGRLSVGLAKVARNGLDDLLSSTDGGKHDYDWLLTPPGTPLFASSDGREPQGPQPTTAVPRSSSLARSSSTTKASRLSVSQSESSHTSRPARSSSVTRSSISSSQYSNYSSNRSSSILNTSSASVSSYIRPSSPITRSSSTARPSTPSTRSSNSRPSTPSRVRTGPTSSSIEKPRPTQSSRPSTPSSRPQIPANMSVPASRSNSRPSTPTRRNSAPSLSQSVSSISVGRALSNGRTTTPSSRPSSPGPRPRPPPQPIVPPDFPLETPPNLRTTLPDRPLSAGRSRPGASVTAKGNTDPAGSANLSRRQPSPIVTRGRLSVPEPSGRARVHSHAADPPEHRKAPHSPELGMRRPVKTPTSAPDSNGFGRTISKKSLDMAIRHMDIRNGTGSLRALSNTTLFPQSIRSTGSKTHSSRSLNASVNGNGNHQSSNDALSESGSWNVRSPDNSTVSGNGNYSAKLTEVDIYESSRYDAILLKEDLKNTNWLHSVDDKSDQGLIFDNGFEPLPEPFGPL</sequence>
<reference evidence="4" key="3">
    <citation type="journal article" date="2020" name="Plant Biotechnol. J.">
        <title>The pomegranate (Punica granatum L.) draft genome dissects genetic divergence between soft- and hard-seeded cultivars.</title>
        <authorList>
            <person name="Luo X."/>
            <person name="Li H."/>
            <person name="Wu Z."/>
            <person name="Yao W."/>
            <person name="Zhao P."/>
            <person name="Cao D."/>
            <person name="Yu H."/>
            <person name="Li K."/>
            <person name="Poudel K."/>
            <person name="Zhao D."/>
            <person name="Zhang F."/>
            <person name="Xia X."/>
            <person name="Chen L."/>
            <person name="Wang Q."/>
            <person name="Jing D."/>
            <person name="Cao S."/>
        </authorList>
    </citation>
    <scope>NUCLEOTIDE SEQUENCE [LARGE SCALE GENOMIC DNA]</scope>
</reference>
<protein>
    <submittedName>
        <fullName evidence="5">Proteoglycan 4</fullName>
    </submittedName>
</protein>
<evidence type="ECO:0000313" key="4">
    <source>
        <dbReference type="Proteomes" id="UP000515151"/>
    </source>
</evidence>
<dbReference type="PANTHER" id="PTHR31949">
    <property type="entry name" value="GASTRIC MUCIN-LIKE PROTEIN"/>
    <property type="match status" value="1"/>
</dbReference>
<dbReference type="RefSeq" id="XP_031399223.1">
    <property type="nucleotide sequence ID" value="XM_031543363.1"/>
</dbReference>
<feature type="compositionally biased region" description="Low complexity" evidence="1">
    <location>
        <begin position="125"/>
        <end position="253"/>
    </location>
</feature>
<dbReference type="GeneID" id="116209650"/>
<dbReference type="GO" id="GO:0043622">
    <property type="term" value="P:cortical microtubule organization"/>
    <property type="evidence" value="ECO:0007669"/>
    <property type="project" value="TreeGrafter"/>
</dbReference>
<dbReference type="Proteomes" id="UP000515151">
    <property type="component" value="Chromosome 5"/>
</dbReference>
<evidence type="ECO:0000313" key="3">
    <source>
        <dbReference type="Proteomes" id="UP000197138"/>
    </source>
</evidence>
<dbReference type="GO" id="GO:0055028">
    <property type="term" value="C:cortical microtubule"/>
    <property type="evidence" value="ECO:0007669"/>
    <property type="project" value="TreeGrafter"/>
</dbReference>
<dbReference type="OrthoDB" id="1927217at2759"/>
<reference evidence="3" key="1">
    <citation type="journal article" date="2017" name="Plant J.">
        <title>The pomegranate (Punica granatum L.) genome and the genomics of punicalagin biosynthesis.</title>
        <authorList>
            <person name="Qin G."/>
            <person name="Xu C."/>
            <person name="Ming R."/>
            <person name="Tang H."/>
            <person name="Guyot R."/>
            <person name="Kramer E.M."/>
            <person name="Hu Y."/>
            <person name="Yi X."/>
            <person name="Qi Y."/>
            <person name="Xu X."/>
            <person name="Gao Z."/>
            <person name="Pan H."/>
            <person name="Jian J."/>
            <person name="Tian Y."/>
            <person name="Yue Z."/>
            <person name="Xu Y."/>
        </authorList>
    </citation>
    <scope>NUCLEOTIDE SEQUENCE [LARGE SCALE GENOMIC DNA]</scope>
    <source>
        <strain evidence="3">cv. Dabenzi</strain>
    </source>
</reference>
<feature type="compositionally biased region" description="Pro residues" evidence="1">
    <location>
        <begin position="308"/>
        <end position="329"/>
    </location>
</feature>
<feature type="region of interest" description="Disordered" evidence="1">
    <location>
        <begin position="466"/>
        <end position="518"/>
    </location>
</feature>
<reference evidence="2" key="2">
    <citation type="submission" date="2017-06" db="EMBL/GenBank/DDBJ databases">
        <title>The pomegranate genome and the genomics of punicalagin biosynthesis.</title>
        <authorList>
            <person name="Xu C."/>
        </authorList>
    </citation>
    <scope>NUCLEOTIDE SEQUENCE [LARGE SCALE GENOMIC DNA]</scope>
    <source>
        <tissue evidence="2">Fresh leaf</tissue>
    </source>
</reference>
<feature type="compositionally biased region" description="Low complexity" evidence="1">
    <location>
        <begin position="298"/>
        <end position="307"/>
    </location>
</feature>
<feature type="region of interest" description="Disordered" evidence="1">
    <location>
        <begin position="1"/>
        <end position="37"/>
    </location>
</feature>
<dbReference type="AlphaFoldDB" id="A0A218W477"/>
<evidence type="ECO:0000313" key="2">
    <source>
        <dbReference type="EMBL" id="OWM67041.1"/>
    </source>
</evidence>
<evidence type="ECO:0000313" key="5">
    <source>
        <dbReference type="RefSeq" id="XP_031399223.1"/>
    </source>
</evidence>
<name>A0A218W477_PUNGR</name>